<gene>
    <name evidence="1" type="ORF">AF333_07835</name>
    <name evidence="2" type="ORF">SAMN04487909_106175</name>
</gene>
<evidence type="ECO:0000313" key="2">
    <source>
        <dbReference type="EMBL" id="SDI68853.1"/>
    </source>
</evidence>
<dbReference type="OrthoDB" id="9892950at2"/>
<reference evidence="2 4" key="2">
    <citation type="submission" date="2016-10" db="EMBL/GenBank/DDBJ databases">
        <authorList>
            <person name="de Groot N.N."/>
        </authorList>
    </citation>
    <scope>NUCLEOTIDE SEQUENCE [LARGE SCALE GENOMIC DNA]</scope>
    <source>
        <strain evidence="2 4">DSM 2895</strain>
    </source>
</reference>
<evidence type="ECO:0000313" key="3">
    <source>
        <dbReference type="Proteomes" id="UP000037269"/>
    </source>
</evidence>
<protein>
    <recommendedName>
        <fullName evidence="5">Spore coat protein W</fullName>
    </recommendedName>
</protein>
<evidence type="ECO:0000313" key="1">
    <source>
        <dbReference type="EMBL" id="KON95408.1"/>
    </source>
</evidence>
<dbReference type="AlphaFoldDB" id="A0A0D1XX20"/>
<reference evidence="1 3" key="1">
    <citation type="submission" date="2015-07" db="EMBL/GenBank/DDBJ databases">
        <title>Fjat-14205 dsm 2895.</title>
        <authorList>
            <person name="Liu B."/>
            <person name="Wang J."/>
            <person name="Zhu Y."/>
            <person name="Liu G."/>
            <person name="Chen Q."/>
            <person name="Chen Z."/>
            <person name="Lan J."/>
            <person name="Che J."/>
            <person name="Ge C."/>
            <person name="Shi H."/>
            <person name="Pan Z."/>
            <person name="Liu X."/>
        </authorList>
    </citation>
    <scope>NUCLEOTIDE SEQUENCE [LARGE SCALE GENOMIC DNA]</scope>
    <source>
        <strain evidence="1 3">DSM 2895</strain>
    </source>
</reference>
<dbReference type="EMBL" id="LGUG01000004">
    <property type="protein sequence ID" value="KON95408.1"/>
    <property type="molecule type" value="Genomic_DNA"/>
</dbReference>
<dbReference type="EMBL" id="FNED01000006">
    <property type="protein sequence ID" value="SDI68853.1"/>
    <property type="molecule type" value="Genomic_DNA"/>
</dbReference>
<proteinExistence type="predicted"/>
<sequence>MSKGQENDFSNLSKSLADLMVSDVFERNKVVIRKDIPEEQKQKIRKLVQDLQEQVDAFLQAEKKEKK</sequence>
<dbReference type="Proteomes" id="UP000182836">
    <property type="component" value="Unassembled WGS sequence"/>
</dbReference>
<name>A0A0D1XX20_ANEMI</name>
<evidence type="ECO:0000313" key="4">
    <source>
        <dbReference type="Proteomes" id="UP000182836"/>
    </source>
</evidence>
<organism evidence="1 3">
    <name type="scientific">Aneurinibacillus migulanus</name>
    <name type="common">Bacillus migulanus</name>
    <dbReference type="NCBI Taxonomy" id="47500"/>
    <lineage>
        <taxon>Bacteria</taxon>
        <taxon>Bacillati</taxon>
        <taxon>Bacillota</taxon>
        <taxon>Bacilli</taxon>
        <taxon>Bacillales</taxon>
        <taxon>Paenibacillaceae</taxon>
        <taxon>Aneurinibacillus group</taxon>
        <taxon>Aneurinibacillus</taxon>
    </lineage>
</organism>
<keyword evidence="3" id="KW-1185">Reference proteome</keyword>
<dbReference type="RefSeq" id="WP_043065597.1">
    <property type="nucleotide sequence ID" value="NZ_BJOA01000022.1"/>
</dbReference>
<dbReference type="STRING" id="47500.AF333_07835"/>
<accession>A0A0D1XX20</accession>
<dbReference type="Proteomes" id="UP000037269">
    <property type="component" value="Unassembled WGS sequence"/>
</dbReference>
<evidence type="ECO:0008006" key="5">
    <source>
        <dbReference type="Google" id="ProtNLM"/>
    </source>
</evidence>
<dbReference type="PATRIC" id="fig|47500.8.peg.6220"/>
<dbReference type="GeneID" id="42305105"/>